<reference evidence="1" key="2">
    <citation type="submission" date="2020-09" db="EMBL/GenBank/DDBJ databases">
        <authorList>
            <person name="Sun Q."/>
            <person name="Sedlacek I."/>
        </authorList>
    </citation>
    <scope>NUCLEOTIDE SEQUENCE</scope>
    <source>
        <strain evidence="1">CCM 7664</strain>
    </source>
</reference>
<gene>
    <name evidence="1" type="ORF">GCM10011430_26530</name>
</gene>
<keyword evidence="2" id="KW-1185">Reference proteome</keyword>
<sequence>MRSAALRIAITVAPDHEATVCDAMLDVDSPAMLQKLIYGNARYRHHGSDRVVGSKAPCAPDARHAGSLPIPKFIRDFADLRDKK</sequence>
<protein>
    <submittedName>
        <fullName evidence="1">Uncharacterized protein</fullName>
    </submittedName>
</protein>
<dbReference type="EMBL" id="BMDP01000004">
    <property type="protein sequence ID" value="GGI55479.1"/>
    <property type="molecule type" value="Genomic_DNA"/>
</dbReference>
<dbReference type="AlphaFoldDB" id="A0A8J3AXS0"/>
<accession>A0A8J3AXS0</accession>
<dbReference type="Proteomes" id="UP000627205">
    <property type="component" value="Unassembled WGS sequence"/>
</dbReference>
<evidence type="ECO:0000313" key="1">
    <source>
        <dbReference type="EMBL" id="GGI55479.1"/>
    </source>
</evidence>
<name>A0A8J3AXS0_9BURK</name>
<evidence type="ECO:0000313" key="2">
    <source>
        <dbReference type="Proteomes" id="UP000627205"/>
    </source>
</evidence>
<organism evidence="1 2">
    <name type="scientific">Oxalicibacterium solurbis</name>
    <dbReference type="NCBI Taxonomy" id="69280"/>
    <lineage>
        <taxon>Bacteria</taxon>
        <taxon>Pseudomonadati</taxon>
        <taxon>Pseudomonadota</taxon>
        <taxon>Betaproteobacteria</taxon>
        <taxon>Burkholderiales</taxon>
        <taxon>Oxalobacteraceae</taxon>
        <taxon>Oxalicibacterium</taxon>
    </lineage>
</organism>
<reference evidence="1" key="1">
    <citation type="journal article" date="2014" name="Int. J. Syst. Evol. Microbiol.">
        <title>Complete genome sequence of Corynebacterium casei LMG S-19264T (=DSM 44701T), isolated from a smear-ripened cheese.</title>
        <authorList>
            <consortium name="US DOE Joint Genome Institute (JGI-PGF)"/>
            <person name="Walter F."/>
            <person name="Albersmeier A."/>
            <person name="Kalinowski J."/>
            <person name="Ruckert C."/>
        </authorList>
    </citation>
    <scope>NUCLEOTIDE SEQUENCE</scope>
    <source>
        <strain evidence="1">CCM 7664</strain>
    </source>
</reference>
<proteinExistence type="predicted"/>
<comment type="caution">
    <text evidence="1">The sequence shown here is derived from an EMBL/GenBank/DDBJ whole genome shotgun (WGS) entry which is preliminary data.</text>
</comment>